<dbReference type="InterPro" id="IPR001680">
    <property type="entry name" value="WD40_rpt"/>
</dbReference>
<dbReference type="InterPro" id="IPR013087">
    <property type="entry name" value="Znf_C2H2_type"/>
</dbReference>
<dbReference type="GO" id="GO:1905515">
    <property type="term" value="P:non-motile cilium assembly"/>
    <property type="evidence" value="ECO:0007669"/>
    <property type="project" value="TreeGrafter"/>
</dbReference>
<dbReference type="FunFam" id="1.25.40.470:FF:000004">
    <property type="entry name" value="WD repeat-containing protein 35"/>
    <property type="match status" value="1"/>
</dbReference>
<feature type="repeat" description="WD" evidence="12">
    <location>
        <begin position="1145"/>
        <end position="1176"/>
    </location>
</feature>
<dbReference type="Gene3D" id="3.30.160.60">
    <property type="entry name" value="Classic Zinc Finger"/>
    <property type="match status" value="5"/>
</dbReference>
<dbReference type="FunFam" id="3.30.160.60:FF:000100">
    <property type="entry name" value="Zinc finger 45-like"/>
    <property type="match status" value="1"/>
</dbReference>
<feature type="domain" description="C2H2-type" evidence="15">
    <location>
        <begin position="271"/>
        <end position="299"/>
    </location>
</feature>
<dbReference type="PANTHER" id="PTHR12764:SF5">
    <property type="entry name" value="LD29485P"/>
    <property type="match status" value="1"/>
</dbReference>
<dbReference type="PROSITE" id="PS50294">
    <property type="entry name" value="WD_REPEATS_REGION"/>
    <property type="match status" value="1"/>
</dbReference>
<feature type="domain" description="C2H2-type" evidence="15">
    <location>
        <begin position="423"/>
        <end position="451"/>
    </location>
</feature>
<evidence type="ECO:0000256" key="13">
    <source>
        <dbReference type="PROSITE-ProRule" id="PRU01263"/>
    </source>
</evidence>
<dbReference type="InterPro" id="IPR012934">
    <property type="entry name" value="Znf_AD"/>
</dbReference>
<feature type="binding site" evidence="13">
    <location>
        <position position="49"/>
    </location>
    <ligand>
        <name>Zn(2+)</name>
        <dbReference type="ChEBI" id="CHEBI:29105"/>
    </ligand>
</feature>
<dbReference type="GO" id="GO:0035721">
    <property type="term" value="P:intraciliary retrograde transport"/>
    <property type="evidence" value="ECO:0007669"/>
    <property type="project" value="TreeGrafter"/>
</dbReference>
<evidence type="ECO:0000256" key="7">
    <source>
        <dbReference type="ARBA" id="ARBA00022771"/>
    </source>
</evidence>
<dbReference type="VEuPathDB" id="VectorBase:GMOY010904"/>
<proteinExistence type="predicted"/>
<evidence type="ECO:0000256" key="14">
    <source>
        <dbReference type="SAM" id="MobiDB-lite"/>
    </source>
</evidence>
<dbReference type="GO" id="GO:0008270">
    <property type="term" value="F:zinc ion binding"/>
    <property type="evidence" value="ECO:0007669"/>
    <property type="project" value="UniProtKB-UniRule"/>
</dbReference>
<dbReference type="Gene3D" id="1.25.40.470">
    <property type="match status" value="1"/>
</dbReference>
<feature type="region of interest" description="Disordered" evidence="14">
    <location>
        <begin position="167"/>
        <end position="199"/>
    </location>
</feature>
<keyword evidence="5 13" id="KW-0479">Metal-binding</keyword>
<dbReference type="Proteomes" id="UP000092444">
    <property type="component" value="Unassembled WGS sequence"/>
</dbReference>
<keyword evidence="10" id="KW-0966">Cell projection</keyword>
<feature type="binding site" evidence="13">
    <location>
        <position position="52"/>
    </location>
    <ligand>
        <name>Zn(2+)</name>
        <dbReference type="ChEBI" id="CHEBI:29105"/>
    </ligand>
</feature>
<dbReference type="EMBL" id="CCAG010007824">
    <property type="status" value="NOT_ANNOTATED_CDS"/>
    <property type="molecule type" value="Genomic_DNA"/>
</dbReference>
<dbReference type="PANTHER" id="PTHR12764">
    <property type="entry name" value="WD REPEAT DOMAIN-RELATED"/>
    <property type="match status" value="1"/>
</dbReference>
<feature type="region of interest" description="Disordered" evidence="14">
    <location>
        <begin position="117"/>
        <end position="143"/>
    </location>
</feature>
<dbReference type="Pfam" id="PF00096">
    <property type="entry name" value="zf-C2H2"/>
    <property type="match status" value="3"/>
</dbReference>
<feature type="domain" description="C2H2-type" evidence="15">
    <location>
        <begin position="302"/>
        <end position="329"/>
    </location>
</feature>
<dbReference type="PROSITE" id="PS51915">
    <property type="entry name" value="ZAD"/>
    <property type="match status" value="1"/>
</dbReference>
<keyword evidence="4 12" id="KW-0853">WD repeat</keyword>
<dbReference type="PhylomeDB" id="A0A1B0GC74"/>
<dbReference type="EnsemblMetazoa" id="GMOY010904-RA">
    <property type="protein sequence ID" value="GMOY010904-PA"/>
    <property type="gene ID" value="GMOY010904"/>
</dbReference>
<protein>
    <submittedName>
        <fullName evidence="17">Uncharacterized protein</fullName>
    </submittedName>
</protein>
<dbReference type="Pfam" id="PF25768">
    <property type="entry name" value="TPR_IFT121"/>
    <property type="match status" value="1"/>
</dbReference>
<evidence type="ECO:0000256" key="10">
    <source>
        <dbReference type="ARBA" id="ARBA00023273"/>
    </source>
</evidence>
<evidence type="ECO:0000259" key="15">
    <source>
        <dbReference type="PROSITE" id="PS50157"/>
    </source>
</evidence>
<dbReference type="Gene3D" id="2.130.10.10">
    <property type="entry name" value="YVTN repeat-like/Quinoprotein amine dehydrogenase"/>
    <property type="match status" value="1"/>
</dbReference>
<dbReference type="InterPro" id="IPR056157">
    <property type="entry name" value="TPR_IFT80_172_dom"/>
</dbReference>
<organism evidence="17 18">
    <name type="scientific">Glossina morsitans morsitans</name>
    <name type="common">Savannah tsetse fly</name>
    <dbReference type="NCBI Taxonomy" id="37546"/>
    <lineage>
        <taxon>Eukaryota</taxon>
        <taxon>Metazoa</taxon>
        <taxon>Ecdysozoa</taxon>
        <taxon>Arthropoda</taxon>
        <taxon>Hexapoda</taxon>
        <taxon>Insecta</taxon>
        <taxon>Pterygota</taxon>
        <taxon>Neoptera</taxon>
        <taxon>Endopterygota</taxon>
        <taxon>Diptera</taxon>
        <taxon>Brachycera</taxon>
        <taxon>Muscomorpha</taxon>
        <taxon>Hippoboscoidea</taxon>
        <taxon>Glossinidae</taxon>
        <taxon>Glossina</taxon>
    </lineage>
</organism>
<keyword evidence="9" id="KW-0969">Cilium</keyword>
<feature type="domain" description="C2H2-type" evidence="15">
    <location>
        <begin position="479"/>
        <end position="507"/>
    </location>
</feature>
<dbReference type="InterPro" id="IPR036322">
    <property type="entry name" value="WD40_repeat_dom_sf"/>
</dbReference>
<dbReference type="PROSITE" id="PS50157">
    <property type="entry name" value="ZINC_FINGER_C2H2_2"/>
    <property type="match status" value="5"/>
</dbReference>
<evidence type="ECO:0000256" key="1">
    <source>
        <dbReference type="ARBA" id="ARBA00004138"/>
    </source>
</evidence>
<keyword evidence="3" id="KW-0963">Cytoplasm</keyword>
<dbReference type="Pfam" id="PF07776">
    <property type="entry name" value="zf-AD"/>
    <property type="match status" value="1"/>
</dbReference>
<dbReference type="InterPro" id="IPR057361">
    <property type="entry name" value="TPR_WDR35"/>
</dbReference>
<dbReference type="SUPFAM" id="SSF48452">
    <property type="entry name" value="TPR-like"/>
    <property type="match status" value="1"/>
</dbReference>
<dbReference type="SUPFAM" id="SSF57667">
    <property type="entry name" value="beta-beta-alpha zinc fingers"/>
    <property type="match status" value="3"/>
</dbReference>
<keyword evidence="7 11" id="KW-0863">Zinc-finger</keyword>
<evidence type="ECO:0000256" key="6">
    <source>
        <dbReference type="ARBA" id="ARBA00022737"/>
    </source>
</evidence>
<feature type="domain" description="ZAD" evidence="16">
    <location>
        <begin position="1"/>
        <end position="76"/>
    </location>
</feature>
<dbReference type="InterPro" id="IPR057979">
    <property type="entry name" value="TPR_IFT121"/>
</dbReference>
<dbReference type="GO" id="GO:0030991">
    <property type="term" value="C:intraciliary transport particle A"/>
    <property type="evidence" value="ECO:0007669"/>
    <property type="project" value="TreeGrafter"/>
</dbReference>
<evidence type="ECO:0000256" key="5">
    <source>
        <dbReference type="ARBA" id="ARBA00022723"/>
    </source>
</evidence>
<dbReference type="PROSITE" id="PS00028">
    <property type="entry name" value="ZINC_FINGER_C2H2_1"/>
    <property type="match status" value="6"/>
</dbReference>
<keyword evidence="6" id="KW-0677">Repeat</keyword>
<evidence type="ECO:0000256" key="4">
    <source>
        <dbReference type="ARBA" id="ARBA00022574"/>
    </source>
</evidence>
<evidence type="ECO:0000256" key="11">
    <source>
        <dbReference type="PROSITE-ProRule" id="PRU00042"/>
    </source>
</evidence>
<dbReference type="SUPFAM" id="SSF69322">
    <property type="entry name" value="Tricorn protease domain 2"/>
    <property type="match status" value="1"/>
</dbReference>
<dbReference type="InterPro" id="IPR039857">
    <property type="entry name" value="Ift122/121"/>
</dbReference>
<dbReference type="InterPro" id="IPR056159">
    <property type="entry name" value="Beta-prop_IFT121_TULP_N"/>
</dbReference>
<dbReference type="Pfam" id="PF24797">
    <property type="entry name" value="Beta-prop_WDR35_TULP_N"/>
    <property type="match status" value="1"/>
</dbReference>
<feature type="compositionally biased region" description="Basic residues" evidence="14">
    <location>
        <begin position="170"/>
        <end position="186"/>
    </location>
</feature>
<dbReference type="InterPro" id="IPR015943">
    <property type="entry name" value="WD40/YVTN_repeat-like_dom_sf"/>
</dbReference>
<dbReference type="PROSITE" id="PS50082">
    <property type="entry name" value="WD_REPEATS_2"/>
    <property type="match status" value="1"/>
</dbReference>
<evidence type="ECO:0000313" key="17">
    <source>
        <dbReference type="EnsemblMetazoa" id="GMOY010904-PA"/>
    </source>
</evidence>
<reference evidence="17" key="1">
    <citation type="submission" date="2020-05" db="UniProtKB">
        <authorList>
            <consortium name="EnsemblMetazoa"/>
        </authorList>
    </citation>
    <scope>IDENTIFICATION</scope>
    <source>
        <strain evidence="17">Yale</strain>
    </source>
</reference>
<dbReference type="GO" id="GO:0097730">
    <property type="term" value="C:non-motile cilium"/>
    <property type="evidence" value="ECO:0007669"/>
    <property type="project" value="TreeGrafter"/>
</dbReference>
<dbReference type="InterPro" id="IPR056158">
    <property type="entry name" value="Beta-prop_IFT121_2nd"/>
</dbReference>
<evidence type="ECO:0000256" key="12">
    <source>
        <dbReference type="PROSITE-ProRule" id="PRU00221"/>
    </source>
</evidence>
<dbReference type="Pfam" id="PF25170">
    <property type="entry name" value="TPR_WDR35"/>
    <property type="match status" value="1"/>
</dbReference>
<feature type="binding site" evidence="13">
    <location>
        <position position="6"/>
    </location>
    <ligand>
        <name>Zn(2+)</name>
        <dbReference type="ChEBI" id="CHEBI:29105"/>
    </ligand>
</feature>
<dbReference type="GO" id="GO:0005737">
    <property type="term" value="C:cytoplasm"/>
    <property type="evidence" value="ECO:0007669"/>
    <property type="project" value="UniProtKB-SubCell"/>
</dbReference>
<dbReference type="SMART" id="SM00868">
    <property type="entry name" value="zf-AD"/>
    <property type="match status" value="1"/>
</dbReference>
<accession>A0A1B0GC74</accession>
<evidence type="ECO:0000256" key="2">
    <source>
        <dbReference type="ARBA" id="ARBA00004496"/>
    </source>
</evidence>
<dbReference type="Pfam" id="PF23390">
    <property type="entry name" value="Beta-prop_WDR35_2nd"/>
    <property type="match status" value="1"/>
</dbReference>
<dbReference type="STRING" id="37546.A0A1B0GC74"/>
<evidence type="ECO:0000259" key="16">
    <source>
        <dbReference type="PROSITE" id="PS51915"/>
    </source>
</evidence>
<comment type="subcellular location">
    <subcellularLocation>
        <location evidence="1">Cell projection</location>
        <location evidence="1">Cilium</location>
    </subcellularLocation>
    <subcellularLocation>
        <location evidence="2">Cytoplasm</location>
    </subcellularLocation>
</comment>
<dbReference type="InterPro" id="IPR011990">
    <property type="entry name" value="TPR-like_helical_dom_sf"/>
</dbReference>
<evidence type="ECO:0000313" key="18">
    <source>
        <dbReference type="Proteomes" id="UP000092444"/>
    </source>
</evidence>
<evidence type="ECO:0000256" key="3">
    <source>
        <dbReference type="ARBA" id="ARBA00022490"/>
    </source>
</evidence>
<dbReference type="Pfam" id="PF23387">
    <property type="entry name" value="TPR_IFT80_172"/>
    <property type="match status" value="1"/>
</dbReference>
<dbReference type="InterPro" id="IPR036236">
    <property type="entry name" value="Znf_C2H2_sf"/>
</dbReference>
<dbReference type="SUPFAM" id="SSF57716">
    <property type="entry name" value="Glucocorticoid receptor-like (DNA-binding domain)"/>
    <property type="match status" value="1"/>
</dbReference>
<dbReference type="SMART" id="SM00355">
    <property type="entry name" value="ZnF_C2H2"/>
    <property type="match status" value="9"/>
</dbReference>
<dbReference type="GO" id="GO:0005634">
    <property type="term" value="C:nucleus"/>
    <property type="evidence" value="ECO:0007669"/>
    <property type="project" value="InterPro"/>
</dbReference>
<dbReference type="Gene3D" id="3.40.1800.20">
    <property type="match status" value="1"/>
</dbReference>
<keyword evidence="18" id="KW-1185">Reference proteome</keyword>
<feature type="compositionally biased region" description="Basic and acidic residues" evidence="14">
    <location>
        <begin position="120"/>
        <end position="138"/>
    </location>
</feature>
<evidence type="ECO:0000256" key="8">
    <source>
        <dbReference type="ARBA" id="ARBA00022833"/>
    </source>
</evidence>
<name>A0A1B0GC74_GLOMM</name>
<dbReference type="SUPFAM" id="SSF50978">
    <property type="entry name" value="WD40 repeat-like"/>
    <property type="match status" value="1"/>
</dbReference>
<dbReference type="EMBL" id="CCAG010007823">
    <property type="status" value="NOT_ANNOTATED_CDS"/>
    <property type="molecule type" value="Genomic_DNA"/>
</dbReference>
<dbReference type="SMART" id="SM00320">
    <property type="entry name" value="WD40"/>
    <property type="match status" value="4"/>
</dbReference>
<keyword evidence="8 13" id="KW-0862">Zinc</keyword>
<evidence type="ECO:0000256" key="9">
    <source>
        <dbReference type="ARBA" id="ARBA00023069"/>
    </source>
</evidence>
<sequence>MICRICLEKSQNTMAIFAEENSHLKIAEIVNKHLWVKPLPDDTMSTAICEVCWLKICDFHRFFESVQNVQSTYLLHLENNTANVEGMVLNIKVEIDDKLQEQVMEIEKPCLETNIANDIEEQKNPLDDDSELKPKDDVSDASNDINLLNAGETESSSDGECLAMLQGKNRLSRKKGSRKPFKRNKKSSTETKPKTPKAKTDQALIENLINKHIPMACSLCVFMGQKFSDIVQHFRSIHPKQKPFVMCCERKLSKRYYLSQHALKHENPEHFKCHECQKTFSSNRGLRAHNLAYHASEEQKLYACEICPQRFATKHLLDLHQPAHISREERSFFCTKCPTKRAFASEYLLAIHNSMRHNRETNVCHVCAKAIRDKRSFEKHVRLHFEDSGPRVKCPYPDCESWLKDEENLKLHLKHHNPEGIIYKCTECGKSCKSRVALASHKRYSHSNETFPCEQCGKTFKKALTLKEHMAQHTGETLYKCPFCTRTFNSNANMHAHKKKMHPKEWDEWRKSKRGSSQLLISHSSNLAKNHDTFEPSVSAVLQEMFVYLKALDARNIFAYNDIGSLVEVISRSLVVYNEYITFPGDLITGLRILKLLAISPKNSMLQMGSRSPCSCPYDSRRIILPTLQIMREMLSFAIQCRDADFKDLTLIDHLMRTYNLLHYFPKASQAANEVQSAKQEIVQTFLTYTQPNEQDEESLHKSLWTQMIREVLKNIDSPGSFSNVVSIAFYHLALILKQKSSEFQRWMLKIIELNELGSYNPNVESLVLLLRSLTQIEELNQTYPILPNLPLRILKLSPNELACLVGFKTDNENSNLMQRMLALSLVSWRTHNLWQRMTLVLEEMSAKQNVNKHLYMDYNEHQQHYNANQPTIYDSLSQPLFSLARGRSLGRFMEEICPVYQETNVATCYEQMGFFKEAQGAYDLAMSKFKDDLSSGPCNTNMNSEIMLWEQQWILSAKELNQWDLLLDYAQANRQQNEILIMESAWRVPVWNVMKKAVMQYAAAQQIIELHEAKRQTGEDSQTPELMSSPLASPKLLLSPQYIDDGEDSQQQMVDTKPVDMDIASSDSDPAVQLQQQQQQPNNFEEIAIPNNVKLNYVAWNKEEGHIAVAGTEGLLKVLKLEQANGQNKGGLAAVSNLSLNQTLDGHKNDVKLVVWNEAQLKLTSSDVDGVIMVWMLYKGSWYEEMTNDRKKSTVNGMHWTSDGNKICIAYEDGAIIVGSVDGNRIWGKELKNVHLTGVQWSPDNRLLLFSLANGECHLYDSQGNFAMKLHIQCVNLSNHRQTRVSAMCWFSGKSSKNQPVLALCYETGKVQIMANESDESPAIVDCQMRITDAKWNHDGTVLAVSGTLMEAYNFKDANQVCFYTPWGRLLRVLKVPGNNIASVSWEGKSLRVAMAVDSFIYFANIRPEYIWCYFEKTVVFISNTQNNANKSSMTVVTFWNTLTNQSFLKEVEHCMGMAACNEHCVISIECINGNLKDLALSSLEHKERISHDDKLYQLLLCNSIGTTVDSKYTEIAPNFIGINASFVAIASSEEILLWHYHTPKSASQLHNVKARKEKRFHIDDLSTDGDNSKDLVDSNDRQESRRGNIDPICSLAMSEKLFLVARQSGIINEYLLPNTILRTRHECGVHVHKMAINCNSTRAALIDQAGVMTLLDLDDNRETQLNFSRVERKDVWAICWAKDNPSLLALMEKTRMYIFRGNDPEEPIICSGYIGGFEDLEITSVLLDDIISGEEVQNSLSHILQLRIKSLRDTDELLQHARVGLEDAKQFIEDNPHPRLWRLLAESALKKLELDVAENAFVRCANYQGIQLVKRLRNIPSPMLQKAEVAAFYGEFEEAEKLYIDGDRRDLAINLRVILCDWFRVVQLYRMGSSVSDQQMEIAWREIGHHFANLRSWESAREYYDKSHYIEGLMDALYHMEQFEELEKCIDKLPEKSPLLEKLGEMLASVGMCSEAVNAYLKLGDPKLAVNICVNLRQWGQAVELAQKFEMPQVNTLLSKHAGELLKNGRLPEAIELQKKAGYYLDAARLITKLAEREIEKNSNLLRIKKVYVLAGLLAEQHLKNASLQFSQEPSVHNMDRVTLMNSISSEEASAIERIWHCAEAYHFFLIAQRQLRFGIVHSAVITSLRLREYEDVLNVEDIYCVLALSSCADRSFGTCSKAFIKLESLDYLPERSQREYEELAVNIFAKNEPIDDKVDFITCYVCEAIVPDCYVNTVQNLNFIPPKQCKFYSSKT</sequence>
<dbReference type="GO" id="GO:0061512">
    <property type="term" value="P:protein localization to cilium"/>
    <property type="evidence" value="ECO:0007669"/>
    <property type="project" value="TreeGrafter"/>
</dbReference>
<feature type="domain" description="C2H2-type" evidence="15">
    <location>
        <begin position="451"/>
        <end position="478"/>
    </location>
</feature>
<feature type="binding site" evidence="13">
    <location>
        <position position="3"/>
    </location>
    <ligand>
        <name>Zn(2+)</name>
        <dbReference type="ChEBI" id="CHEBI:29105"/>
    </ligand>
</feature>